<dbReference type="SUPFAM" id="SSF53383">
    <property type="entry name" value="PLP-dependent transferases"/>
    <property type="match status" value="1"/>
</dbReference>
<dbReference type="Gene3D" id="3.40.640.10">
    <property type="entry name" value="Type I PLP-dependent aspartate aminotransferase-like (Major domain)"/>
    <property type="match status" value="1"/>
</dbReference>
<dbReference type="Pfam" id="PF01041">
    <property type="entry name" value="DegT_DnrJ_EryC1"/>
    <property type="match status" value="1"/>
</dbReference>
<evidence type="ECO:0000256" key="2">
    <source>
        <dbReference type="PIRSR" id="PIRSR000390-2"/>
    </source>
</evidence>
<dbReference type="Proteomes" id="UP000195437">
    <property type="component" value="Chromosome"/>
</dbReference>
<dbReference type="KEGG" id="tum:CBW65_04410"/>
<dbReference type="GO" id="GO:0000271">
    <property type="term" value="P:polysaccharide biosynthetic process"/>
    <property type="evidence" value="ECO:0007669"/>
    <property type="project" value="TreeGrafter"/>
</dbReference>
<keyword evidence="4" id="KW-0808">Transferase</keyword>
<dbReference type="PANTHER" id="PTHR30244:SF34">
    <property type="entry name" value="DTDP-4-AMINO-4,6-DIDEOXYGALACTOSE TRANSAMINASE"/>
    <property type="match status" value="1"/>
</dbReference>
<accession>A0A1Y0IM10</accession>
<keyword evidence="5" id="KW-1185">Reference proteome</keyword>
<protein>
    <submittedName>
        <fullName evidence="4">Glutamine--scyllo-inositol aminotransferase</fullName>
    </submittedName>
</protein>
<dbReference type="InterPro" id="IPR000653">
    <property type="entry name" value="DegT/StrS_aminotransferase"/>
</dbReference>
<keyword evidence="2 3" id="KW-0663">Pyridoxal phosphate</keyword>
<evidence type="ECO:0000313" key="5">
    <source>
        <dbReference type="Proteomes" id="UP000195437"/>
    </source>
</evidence>
<dbReference type="InterPro" id="IPR015422">
    <property type="entry name" value="PyrdxlP-dep_Trfase_small"/>
</dbReference>
<dbReference type="PIRSF" id="PIRSF000390">
    <property type="entry name" value="PLP_StrS"/>
    <property type="match status" value="1"/>
</dbReference>
<sequence length="423" mass="47372">MKSAVKNELKWPEWPQFEQSAITNLLQVFENKRWAISGYWTGQESMEQKFAQAFAEYNQVKYCVPTTGGSAALVIALEACGVGHGDEVIVPALTWLATATSVLNVNALPVLVDVEPDTYCIDPIKIEAAITDKTKAIIPVHLYGCMANMDEIMRIAEKYNLYVIEDSAQSHGSVWNGKKAGAIGHIGCFSMQQGKVLTSGEGGAAITNDPVLFARMEQLRADSRMIVSGHNLHYGDMQLVAKGEVQGKNFCMSEFHAAILLGQLELLDSQNALREANARYLDKQLAKIPGLKIMKRYELVEKQTYYGYAVRFDRAYYNDIEAEVFCEKLRNELMMGNFSLHPPYPPIHKSKLFCPWTLKRFDPAIAKDESYWRSLELPVSQSAELECIIFHHAVLLSSRDHIDLIVSAFHKVAQEVESGRSAI</sequence>
<evidence type="ECO:0000256" key="3">
    <source>
        <dbReference type="RuleBase" id="RU004508"/>
    </source>
</evidence>
<name>A0A1Y0IM10_9BACL</name>
<dbReference type="InterPro" id="IPR015421">
    <property type="entry name" value="PyrdxlP-dep_Trfase_major"/>
</dbReference>
<dbReference type="CDD" id="cd00616">
    <property type="entry name" value="AHBA_syn"/>
    <property type="match status" value="1"/>
</dbReference>
<dbReference type="InterPro" id="IPR015424">
    <property type="entry name" value="PyrdxlP-dep_Trfase"/>
</dbReference>
<feature type="active site" description="Proton acceptor" evidence="1">
    <location>
        <position position="195"/>
    </location>
</feature>
<dbReference type="RefSeq" id="WP_087455784.1">
    <property type="nucleotide sequence ID" value="NZ_CP021434.1"/>
</dbReference>
<dbReference type="PANTHER" id="PTHR30244">
    <property type="entry name" value="TRANSAMINASE"/>
    <property type="match status" value="1"/>
</dbReference>
<evidence type="ECO:0000256" key="1">
    <source>
        <dbReference type="PIRSR" id="PIRSR000390-1"/>
    </source>
</evidence>
<evidence type="ECO:0000313" key="4">
    <source>
        <dbReference type="EMBL" id="ARU60393.1"/>
    </source>
</evidence>
<keyword evidence="4" id="KW-0032">Aminotransferase</keyword>
<dbReference type="AlphaFoldDB" id="A0A1Y0IM10"/>
<dbReference type="EMBL" id="CP021434">
    <property type="protein sequence ID" value="ARU60393.1"/>
    <property type="molecule type" value="Genomic_DNA"/>
</dbReference>
<dbReference type="GO" id="GO:0008483">
    <property type="term" value="F:transaminase activity"/>
    <property type="evidence" value="ECO:0007669"/>
    <property type="project" value="UniProtKB-KW"/>
</dbReference>
<reference evidence="5" key="1">
    <citation type="submission" date="2017-05" db="EMBL/GenBank/DDBJ databases">
        <authorList>
            <person name="Sung H."/>
        </authorList>
    </citation>
    <scope>NUCLEOTIDE SEQUENCE [LARGE SCALE GENOMIC DNA]</scope>
    <source>
        <strain evidence="5">AR23208</strain>
    </source>
</reference>
<feature type="modified residue" description="N6-(pyridoxal phosphate)lysine" evidence="2">
    <location>
        <position position="195"/>
    </location>
</feature>
<dbReference type="GO" id="GO:0030170">
    <property type="term" value="F:pyridoxal phosphate binding"/>
    <property type="evidence" value="ECO:0007669"/>
    <property type="project" value="TreeGrafter"/>
</dbReference>
<proteinExistence type="inferred from homology"/>
<dbReference type="Gene3D" id="3.90.1150.10">
    <property type="entry name" value="Aspartate Aminotransferase, domain 1"/>
    <property type="match status" value="1"/>
</dbReference>
<gene>
    <name evidence="4" type="ORF">CBW65_04410</name>
</gene>
<comment type="similarity">
    <text evidence="3">Belongs to the DegT/DnrJ/EryC1 family.</text>
</comment>
<dbReference type="OrthoDB" id="9810913at2"/>
<organism evidence="4 5">
    <name type="scientific">Tumebacillus avium</name>
    <dbReference type="NCBI Taxonomy" id="1903704"/>
    <lineage>
        <taxon>Bacteria</taxon>
        <taxon>Bacillati</taxon>
        <taxon>Bacillota</taxon>
        <taxon>Bacilli</taxon>
        <taxon>Bacillales</taxon>
        <taxon>Alicyclobacillaceae</taxon>
        <taxon>Tumebacillus</taxon>
    </lineage>
</organism>